<dbReference type="GO" id="GO:0005783">
    <property type="term" value="C:endoplasmic reticulum"/>
    <property type="evidence" value="ECO:0007669"/>
    <property type="project" value="TreeGrafter"/>
</dbReference>
<accession>A0A4V1J4F7</accession>
<dbReference type="GO" id="GO:0016020">
    <property type="term" value="C:membrane"/>
    <property type="evidence" value="ECO:0007669"/>
    <property type="project" value="UniProtKB-SubCell"/>
</dbReference>
<dbReference type="STRING" id="215637.A0A4V1J4F7"/>
<feature type="transmembrane region" description="Helical" evidence="6">
    <location>
        <begin position="194"/>
        <end position="214"/>
    </location>
</feature>
<evidence type="ECO:0000256" key="4">
    <source>
        <dbReference type="ARBA" id="ARBA00022989"/>
    </source>
</evidence>
<name>A0A4V1J4F7_9FUNG</name>
<comment type="similarity">
    <text evidence="2">Belongs to the PER33/POM33 family.</text>
</comment>
<reference evidence="8" key="1">
    <citation type="journal article" date="2018" name="Nat. Microbiol.">
        <title>Leveraging single-cell genomics to expand the fungal tree of life.</title>
        <authorList>
            <person name="Ahrendt S.R."/>
            <person name="Quandt C.A."/>
            <person name="Ciobanu D."/>
            <person name="Clum A."/>
            <person name="Salamov A."/>
            <person name="Andreopoulos B."/>
            <person name="Cheng J.F."/>
            <person name="Woyke T."/>
            <person name="Pelin A."/>
            <person name="Henrissat B."/>
            <person name="Reynolds N.K."/>
            <person name="Benny G.L."/>
            <person name="Smith M.E."/>
            <person name="James T.Y."/>
            <person name="Grigoriev I.V."/>
        </authorList>
    </citation>
    <scope>NUCLEOTIDE SEQUENCE [LARGE SCALE GENOMIC DNA]</scope>
    <source>
        <strain evidence="8">RSA 468</strain>
    </source>
</reference>
<dbReference type="PANTHER" id="PTHR12703:SF4">
    <property type="entry name" value="TRANSMEMBRANE PROTEIN 33"/>
    <property type="match status" value="1"/>
</dbReference>
<keyword evidence="8" id="KW-1185">Reference proteome</keyword>
<dbReference type="Proteomes" id="UP000268162">
    <property type="component" value="Unassembled WGS sequence"/>
</dbReference>
<feature type="transmembrane region" description="Helical" evidence="6">
    <location>
        <begin position="79"/>
        <end position="101"/>
    </location>
</feature>
<proteinExistence type="inferred from homology"/>
<dbReference type="AlphaFoldDB" id="A0A4V1J4F7"/>
<dbReference type="InterPro" id="IPR051645">
    <property type="entry name" value="PER33/POM33_regulator"/>
</dbReference>
<evidence type="ECO:0000256" key="1">
    <source>
        <dbReference type="ARBA" id="ARBA00004141"/>
    </source>
</evidence>
<evidence type="ECO:0000256" key="3">
    <source>
        <dbReference type="ARBA" id="ARBA00022692"/>
    </source>
</evidence>
<evidence type="ECO:0000313" key="8">
    <source>
        <dbReference type="Proteomes" id="UP000268162"/>
    </source>
</evidence>
<protein>
    <submittedName>
        <fullName evidence="7">Uncharacterized protein</fullName>
    </submittedName>
</protein>
<feature type="transmembrane region" description="Helical" evidence="6">
    <location>
        <begin position="38"/>
        <end position="58"/>
    </location>
</feature>
<evidence type="ECO:0000313" key="7">
    <source>
        <dbReference type="EMBL" id="RKP35399.1"/>
    </source>
</evidence>
<keyword evidence="3 6" id="KW-0812">Transmembrane</keyword>
<sequence length="282" mass="31751">PEHQTAEFVWWIGHVIVVIFASLYFIRLFLTFTSVPSLYYRAYLGALLSYIVVIYKSHGKPQFNTEFLQRIGGDENVQYFFLALTWYLMAPLFVTLPPFLIFSSLHTANYMIHNLLPTLFPQITAELAAQSSTASGSRRSGNGSKDAGAQARDLAKLTFPARMASILQTSYKNLNTPALNAAGLWEVAVVMPGLVLAAITFQGSFIAPFFYAHFLRMRYIFSSKTQQAFSFVRAKLDQFFCPPSAHPSIPPVVTSTYVKMRDWTINFGNKATQQRQSQQAAR</sequence>
<evidence type="ECO:0000256" key="6">
    <source>
        <dbReference type="SAM" id="Phobius"/>
    </source>
</evidence>
<keyword evidence="5 6" id="KW-0472">Membrane</keyword>
<comment type="subcellular location">
    <subcellularLocation>
        <location evidence="1">Membrane</location>
        <topology evidence="1">Multi-pass membrane protein</topology>
    </subcellularLocation>
</comment>
<organism evidence="7 8">
    <name type="scientific">Dimargaris cristalligena</name>
    <dbReference type="NCBI Taxonomy" id="215637"/>
    <lineage>
        <taxon>Eukaryota</taxon>
        <taxon>Fungi</taxon>
        <taxon>Fungi incertae sedis</taxon>
        <taxon>Zoopagomycota</taxon>
        <taxon>Kickxellomycotina</taxon>
        <taxon>Dimargaritomycetes</taxon>
        <taxon>Dimargaritales</taxon>
        <taxon>Dimargaritaceae</taxon>
        <taxon>Dimargaris</taxon>
    </lineage>
</organism>
<dbReference type="GO" id="GO:0071786">
    <property type="term" value="P:endoplasmic reticulum tubular network organization"/>
    <property type="evidence" value="ECO:0007669"/>
    <property type="project" value="TreeGrafter"/>
</dbReference>
<dbReference type="EMBL" id="ML002879">
    <property type="protein sequence ID" value="RKP35399.1"/>
    <property type="molecule type" value="Genomic_DNA"/>
</dbReference>
<feature type="transmembrane region" description="Helical" evidence="6">
    <location>
        <begin position="7"/>
        <end position="26"/>
    </location>
</feature>
<dbReference type="InterPro" id="IPR005344">
    <property type="entry name" value="TMEM33/Pom33"/>
</dbReference>
<keyword evidence="4 6" id="KW-1133">Transmembrane helix</keyword>
<dbReference type="PANTHER" id="PTHR12703">
    <property type="entry name" value="TRANSMEMBRANE PROTEIN 33"/>
    <property type="match status" value="1"/>
</dbReference>
<dbReference type="GO" id="GO:0061024">
    <property type="term" value="P:membrane organization"/>
    <property type="evidence" value="ECO:0007669"/>
    <property type="project" value="TreeGrafter"/>
</dbReference>
<feature type="non-terminal residue" evidence="7">
    <location>
        <position position="1"/>
    </location>
</feature>
<evidence type="ECO:0000256" key="5">
    <source>
        <dbReference type="ARBA" id="ARBA00023136"/>
    </source>
</evidence>
<gene>
    <name evidence="7" type="ORF">BJ085DRAFT_21171</name>
</gene>
<dbReference type="Pfam" id="PF03661">
    <property type="entry name" value="TMEM33_Pom33"/>
    <property type="match status" value="1"/>
</dbReference>
<evidence type="ECO:0000256" key="2">
    <source>
        <dbReference type="ARBA" id="ARBA00007322"/>
    </source>
</evidence>